<protein>
    <submittedName>
        <fullName evidence="1">Uncharacterized protein</fullName>
    </submittedName>
</protein>
<sequence>MTKTNVTTLLHPVLLECCEFTTDNFWNTIFTDLAYGNTPYGFYFYKDLLSYKGKKAYAIRINETDNEKLYNDVYDLLSKFGVLSMDERRKKQEIFEIPNQTITTWGDIRKKNYKDLLIELFAIDLKNKFKLSIASAQYTISSINIALSLNAISPTDIHMTDNRIDKIDGLVLKKGAICDYFETDMDIYNKISNDLIYPEIYVKTPMIEKWEKYLSGLEQKMII</sequence>
<accession>A0A6C0LT45</accession>
<proteinExistence type="predicted"/>
<organism evidence="1">
    <name type="scientific">viral metagenome</name>
    <dbReference type="NCBI Taxonomy" id="1070528"/>
    <lineage>
        <taxon>unclassified sequences</taxon>
        <taxon>metagenomes</taxon>
        <taxon>organismal metagenomes</taxon>
    </lineage>
</organism>
<evidence type="ECO:0000313" key="1">
    <source>
        <dbReference type="EMBL" id="QHU33929.1"/>
    </source>
</evidence>
<name>A0A6C0LT45_9ZZZZ</name>
<reference evidence="1" key="1">
    <citation type="journal article" date="2020" name="Nature">
        <title>Giant virus diversity and host interactions through global metagenomics.</title>
        <authorList>
            <person name="Schulz F."/>
            <person name="Roux S."/>
            <person name="Paez-Espino D."/>
            <person name="Jungbluth S."/>
            <person name="Walsh D.A."/>
            <person name="Denef V.J."/>
            <person name="McMahon K.D."/>
            <person name="Konstantinidis K.T."/>
            <person name="Eloe-Fadrosh E.A."/>
            <person name="Kyrpides N.C."/>
            <person name="Woyke T."/>
        </authorList>
    </citation>
    <scope>NUCLEOTIDE SEQUENCE</scope>
    <source>
        <strain evidence="1">GVMAG-S-1016704-142</strain>
    </source>
</reference>
<dbReference type="AlphaFoldDB" id="A0A6C0LT45"/>
<dbReference type="EMBL" id="MN740565">
    <property type="protein sequence ID" value="QHU33929.1"/>
    <property type="molecule type" value="Genomic_DNA"/>
</dbReference>